<feature type="signal peptide" evidence="1">
    <location>
        <begin position="1"/>
        <end position="27"/>
    </location>
</feature>
<dbReference type="AlphaFoldDB" id="A0A3E2TAF7"/>
<protein>
    <submittedName>
        <fullName evidence="2">Uncharacterized protein</fullName>
    </submittedName>
</protein>
<comment type="caution">
    <text evidence="2">The sequence shown here is derived from an EMBL/GenBank/DDBJ whole genome shotgun (WGS) entry which is preliminary data.</text>
</comment>
<dbReference type="PROSITE" id="PS51257">
    <property type="entry name" value="PROKAR_LIPOPROTEIN"/>
    <property type="match status" value="1"/>
</dbReference>
<feature type="chain" id="PRO_5017571449" evidence="1">
    <location>
        <begin position="28"/>
        <end position="176"/>
    </location>
</feature>
<dbReference type="RefSeq" id="WP_117505559.1">
    <property type="nucleotide sequence ID" value="NZ_QVEQ01000004.1"/>
</dbReference>
<keyword evidence="1" id="KW-0732">Signal</keyword>
<gene>
    <name evidence="2" type="ORF">DWZ89_07115</name>
</gene>
<organism evidence="2 3">
    <name type="scientific">Faecalibacterium prausnitzii</name>
    <dbReference type="NCBI Taxonomy" id="853"/>
    <lineage>
        <taxon>Bacteria</taxon>
        <taxon>Bacillati</taxon>
        <taxon>Bacillota</taxon>
        <taxon>Clostridia</taxon>
        <taxon>Eubacteriales</taxon>
        <taxon>Oscillospiraceae</taxon>
        <taxon>Faecalibacterium</taxon>
    </lineage>
</organism>
<name>A0A3E2TAF7_9FIRM</name>
<dbReference type="Proteomes" id="UP000261140">
    <property type="component" value="Unassembled WGS sequence"/>
</dbReference>
<proteinExistence type="predicted"/>
<sequence length="176" mass="19464">MKCFKKILAAALTGVLALTMLVGCSSGGFNKSEFIKQVGDYDGITYRDIGEAQAAVVETVLNDILNDWDEEADGPFVPADALRNKSDPQEILKKLNVDKDTDDCWYLSIAVLADFTSAHYQKSLEHVLALNVLENQYHLRLVNYPRNLSNQGTVSLKTVTLKNGTRCLIGVWKVIA</sequence>
<dbReference type="EMBL" id="QVEQ01000004">
    <property type="protein sequence ID" value="RGB71485.1"/>
    <property type="molecule type" value="Genomic_DNA"/>
</dbReference>
<accession>A0A3E2TAF7</accession>
<reference evidence="2 3" key="1">
    <citation type="submission" date="2018-08" db="EMBL/GenBank/DDBJ databases">
        <title>A genome reference for cultivated species of the human gut microbiota.</title>
        <authorList>
            <person name="Zou Y."/>
            <person name="Xue W."/>
            <person name="Luo G."/>
        </authorList>
    </citation>
    <scope>NUCLEOTIDE SEQUENCE [LARGE SCALE GENOMIC DNA]</scope>
    <source>
        <strain evidence="2 3">AF36-11AT</strain>
    </source>
</reference>
<evidence type="ECO:0000313" key="2">
    <source>
        <dbReference type="EMBL" id="RGB71485.1"/>
    </source>
</evidence>
<evidence type="ECO:0000256" key="1">
    <source>
        <dbReference type="SAM" id="SignalP"/>
    </source>
</evidence>
<evidence type="ECO:0000313" key="3">
    <source>
        <dbReference type="Proteomes" id="UP000261140"/>
    </source>
</evidence>